<evidence type="ECO:0000259" key="9">
    <source>
        <dbReference type="Pfam" id="PF25944"/>
    </source>
</evidence>
<dbReference type="Gene3D" id="2.40.420.20">
    <property type="match status" value="1"/>
</dbReference>
<dbReference type="GO" id="GO:1990281">
    <property type="term" value="C:efflux pump complex"/>
    <property type="evidence" value="ECO:0007669"/>
    <property type="project" value="TreeGrafter"/>
</dbReference>
<dbReference type="GO" id="GO:0005886">
    <property type="term" value="C:plasma membrane"/>
    <property type="evidence" value="ECO:0007669"/>
    <property type="project" value="UniProtKB-SubCell"/>
</dbReference>
<dbReference type="InterPro" id="IPR006143">
    <property type="entry name" value="RND_pump_MFP"/>
</dbReference>
<dbReference type="Proteomes" id="UP000255334">
    <property type="component" value="Unassembled WGS sequence"/>
</dbReference>
<evidence type="ECO:0000259" key="8">
    <source>
        <dbReference type="Pfam" id="PF25917"/>
    </source>
</evidence>
<dbReference type="OrthoDB" id="9783047at2"/>
<dbReference type="SUPFAM" id="SSF111369">
    <property type="entry name" value="HlyD-like secretion proteins"/>
    <property type="match status" value="1"/>
</dbReference>
<name>A0A370X6X1_9GAMM</name>
<dbReference type="RefSeq" id="WP_115477985.1">
    <property type="nucleotide sequence ID" value="NZ_QRBF01000003.1"/>
</dbReference>
<evidence type="ECO:0000256" key="5">
    <source>
        <dbReference type="ARBA" id="ARBA00022519"/>
    </source>
</evidence>
<dbReference type="Pfam" id="PF25917">
    <property type="entry name" value="BSH_RND"/>
    <property type="match status" value="1"/>
</dbReference>
<dbReference type="InterPro" id="IPR058627">
    <property type="entry name" value="MdtA-like_C"/>
</dbReference>
<evidence type="ECO:0000256" key="6">
    <source>
        <dbReference type="ARBA" id="ARBA00023136"/>
    </source>
</evidence>
<comment type="similarity">
    <text evidence="2">Belongs to the membrane fusion protein (MFP) (TC 8.A.1) family.</text>
</comment>
<dbReference type="InterPro" id="IPR058626">
    <property type="entry name" value="MdtA-like_b-barrel"/>
</dbReference>
<dbReference type="Pfam" id="PF25944">
    <property type="entry name" value="Beta-barrel_RND"/>
    <property type="match status" value="1"/>
</dbReference>
<evidence type="ECO:0000313" key="12">
    <source>
        <dbReference type="Proteomes" id="UP000255334"/>
    </source>
</evidence>
<evidence type="ECO:0000259" key="10">
    <source>
        <dbReference type="Pfam" id="PF25967"/>
    </source>
</evidence>
<dbReference type="PANTHER" id="PTHR30469">
    <property type="entry name" value="MULTIDRUG RESISTANCE PROTEIN MDTA"/>
    <property type="match status" value="1"/>
</dbReference>
<evidence type="ECO:0000256" key="4">
    <source>
        <dbReference type="ARBA" id="ARBA00022475"/>
    </source>
</evidence>
<sequence length="380" mass="40501">MKKVLAIATAGMIALGVAIAWLFVHSAPAASTAREAVHAVPVVVAPVIQRDMPLSVTALGTVQAFNSVLVKPRVDGTLDQVAFVEGKAVHRGDLLAQIDPRPYQAQLQAAQAQKAHDAAQLANTERDIQRYTYLASQKIYPQQQLDTTRSQADALKATVAQDQAQIDNARVQLEYTTIRAPLDGLTGARLVDAGNMVHATDTTGLVLITQVHPIYVSFNLPQDALPALLSARAHGAVAVIASNRDASQLLDHGELSLIDNQIDATTGTIHCKATFANQQETLWPGQFVSLRIVLSTQHNALTVPSAAVQQGSNGNYVFVIKPDNTAELRQVNVASNENDTSVITRGLNQGDRVVVQGQFKLEDGTAVRIAGDAARDGTAP</sequence>
<gene>
    <name evidence="11" type="ORF">DWU99_10565</name>
</gene>
<dbReference type="NCBIfam" id="TIGR01730">
    <property type="entry name" value="RND_mfp"/>
    <property type="match status" value="1"/>
</dbReference>
<feature type="domain" description="Multidrug resistance protein MdtA-like barrel-sandwich hybrid" evidence="8">
    <location>
        <begin position="67"/>
        <end position="209"/>
    </location>
</feature>
<evidence type="ECO:0000313" key="11">
    <source>
        <dbReference type="EMBL" id="RDS84184.1"/>
    </source>
</evidence>
<dbReference type="Gene3D" id="2.40.50.100">
    <property type="match status" value="1"/>
</dbReference>
<feature type="domain" description="Multidrug resistance protein MdtA-like alpha-helical hairpin" evidence="7">
    <location>
        <begin position="106"/>
        <end position="176"/>
    </location>
</feature>
<keyword evidence="12" id="KW-1185">Reference proteome</keyword>
<dbReference type="InterPro" id="IPR058625">
    <property type="entry name" value="MdtA-like_BSH"/>
</dbReference>
<dbReference type="PANTHER" id="PTHR30469:SF36">
    <property type="entry name" value="BLL3903 PROTEIN"/>
    <property type="match status" value="1"/>
</dbReference>
<dbReference type="GO" id="GO:0015562">
    <property type="term" value="F:efflux transmembrane transporter activity"/>
    <property type="evidence" value="ECO:0007669"/>
    <property type="project" value="TreeGrafter"/>
</dbReference>
<dbReference type="Pfam" id="PF25967">
    <property type="entry name" value="RND-MFP_C"/>
    <property type="match status" value="1"/>
</dbReference>
<keyword evidence="3" id="KW-0813">Transport</keyword>
<protein>
    <submittedName>
        <fullName evidence="11">Efflux RND transporter periplasmic adaptor subunit</fullName>
    </submittedName>
</protein>
<comment type="subcellular location">
    <subcellularLocation>
        <location evidence="1">Cell inner membrane</location>
    </subcellularLocation>
</comment>
<dbReference type="Gene3D" id="2.40.30.170">
    <property type="match status" value="1"/>
</dbReference>
<dbReference type="Pfam" id="PF25876">
    <property type="entry name" value="HH_MFP_RND"/>
    <property type="match status" value="1"/>
</dbReference>
<evidence type="ECO:0000256" key="3">
    <source>
        <dbReference type="ARBA" id="ARBA00022448"/>
    </source>
</evidence>
<keyword evidence="4" id="KW-1003">Cell membrane</keyword>
<evidence type="ECO:0000256" key="2">
    <source>
        <dbReference type="ARBA" id="ARBA00009477"/>
    </source>
</evidence>
<keyword evidence="6" id="KW-0472">Membrane</keyword>
<feature type="domain" description="Multidrug resistance protein MdtA-like C-terminal permuted SH3" evidence="10">
    <location>
        <begin position="299"/>
        <end position="357"/>
    </location>
</feature>
<dbReference type="EMBL" id="QRBF01000003">
    <property type="protein sequence ID" value="RDS84184.1"/>
    <property type="molecule type" value="Genomic_DNA"/>
</dbReference>
<keyword evidence="5" id="KW-0997">Cell inner membrane</keyword>
<evidence type="ECO:0000256" key="1">
    <source>
        <dbReference type="ARBA" id="ARBA00004533"/>
    </source>
</evidence>
<comment type="caution">
    <text evidence="11">The sequence shown here is derived from an EMBL/GenBank/DDBJ whole genome shotgun (WGS) entry which is preliminary data.</text>
</comment>
<dbReference type="AlphaFoldDB" id="A0A370X6X1"/>
<evidence type="ECO:0000259" key="7">
    <source>
        <dbReference type="Pfam" id="PF25876"/>
    </source>
</evidence>
<accession>A0A370X6X1</accession>
<organism evidence="11 12">
    <name type="scientific">Dyella psychrodurans</name>
    <dbReference type="NCBI Taxonomy" id="1927960"/>
    <lineage>
        <taxon>Bacteria</taxon>
        <taxon>Pseudomonadati</taxon>
        <taxon>Pseudomonadota</taxon>
        <taxon>Gammaproteobacteria</taxon>
        <taxon>Lysobacterales</taxon>
        <taxon>Rhodanobacteraceae</taxon>
        <taxon>Dyella</taxon>
    </lineage>
</organism>
<dbReference type="InterPro" id="IPR058624">
    <property type="entry name" value="MdtA-like_HH"/>
</dbReference>
<dbReference type="FunFam" id="2.40.420.20:FF:000001">
    <property type="entry name" value="Efflux RND transporter periplasmic adaptor subunit"/>
    <property type="match status" value="1"/>
</dbReference>
<proteinExistence type="inferred from homology"/>
<feature type="domain" description="Multidrug resistance protein MdtA-like beta-barrel" evidence="9">
    <location>
        <begin position="213"/>
        <end position="294"/>
    </location>
</feature>
<dbReference type="Gene3D" id="1.10.287.470">
    <property type="entry name" value="Helix hairpin bin"/>
    <property type="match status" value="1"/>
</dbReference>
<reference evidence="11 12" key="1">
    <citation type="submission" date="2018-07" db="EMBL/GenBank/DDBJ databases">
        <title>Dyella monticola sp. nov. and Dyella psychrodurans sp. nov. isolated from monsoon evergreen broad-leaved forest soil of Dinghu Mountain, China.</title>
        <authorList>
            <person name="Gao Z."/>
            <person name="Qiu L."/>
        </authorList>
    </citation>
    <scope>NUCLEOTIDE SEQUENCE [LARGE SCALE GENOMIC DNA]</scope>
    <source>
        <strain evidence="11 12">4MSK11</strain>
    </source>
</reference>